<dbReference type="GO" id="GO:0004150">
    <property type="term" value="F:dihydroneopterin aldolase activity"/>
    <property type="evidence" value="ECO:0007669"/>
    <property type="project" value="InterPro"/>
</dbReference>
<dbReference type="GO" id="GO:0005829">
    <property type="term" value="C:cytosol"/>
    <property type="evidence" value="ECO:0007669"/>
    <property type="project" value="TreeGrafter"/>
</dbReference>
<dbReference type="InterPro" id="IPR023198">
    <property type="entry name" value="PGP-like_dom2"/>
</dbReference>
<dbReference type="SFLD" id="SFLDG01129">
    <property type="entry name" value="C1.5:_HAD__Beta-PGM__Phosphata"/>
    <property type="match status" value="1"/>
</dbReference>
<comment type="pathway">
    <text evidence="2">Organic acid metabolism; glycolate biosynthesis; glycolate from 2-phosphoglycolate: step 1/1.</text>
</comment>
<evidence type="ECO:0000256" key="3">
    <source>
        <dbReference type="ARBA" id="ARBA00006171"/>
    </source>
</evidence>
<comment type="caution">
    <text evidence="6">The sequence shown here is derived from an EMBL/GenBank/DDBJ whole genome shotgun (WGS) entry which is preliminary data.</text>
</comment>
<dbReference type="PANTHER" id="PTHR43434:SF1">
    <property type="entry name" value="PHOSPHOGLYCOLATE PHOSPHATASE"/>
    <property type="match status" value="1"/>
</dbReference>
<dbReference type="SMART" id="SM00905">
    <property type="entry name" value="FolB"/>
    <property type="match status" value="1"/>
</dbReference>
<dbReference type="InterPro" id="IPR006157">
    <property type="entry name" value="FolB_dom"/>
</dbReference>
<evidence type="ECO:0000256" key="2">
    <source>
        <dbReference type="ARBA" id="ARBA00004818"/>
    </source>
</evidence>
<dbReference type="Gene3D" id="3.30.1130.10">
    <property type="match status" value="1"/>
</dbReference>
<accession>A0A2N8HD35</accession>
<dbReference type="GO" id="GO:0006281">
    <property type="term" value="P:DNA repair"/>
    <property type="evidence" value="ECO:0007669"/>
    <property type="project" value="TreeGrafter"/>
</dbReference>
<dbReference type="EMBL" id="PJKA01000012">
    <property type="protein sequence ID" value="PNC17796.1"/>
    <property type="molecule type" value="Genomic_DNA"/>
</dbReference>
<dbReference type="SUPFAM" id="SSF56784">
    <property type="entry name" value="HAD-like"/>
    <property type="match status" value="1"/>
</dbReference>
<dbReference type="Pfam" id="PF02152">
    <property type="entry name" value="FolB"/>
    <property type="match status" value="1"/>
</dbReference>
<dbReference type="PANTHER" id="PTHR43434">
    <property type="entry name" value="PHOSPHOGLYCOLATE PHOSPHATASE"/>
    <property type="match status" value="1"/>
</dbReference>
<feature type="domain" description="Dihydroneopterin aldolase/epimerase" evidence="5">
    <location>
        <begin position="217"/>
        <end position="326"/>
    </location>
</feature>
<dbReference type="Proteomes" id="UP000236000">
    <property type="component" value="Unassembled WGS sequence"/>
</dbReference>
<dbReference type="Gene3D" id="3.40.50.1000">
    <property type="entry name" value="HAD superfamily/HAD-like"/>
    <property type="match status" value="1"/>
</dbReference>
<evidence type="ECO:0000313" key="7">
    <source>
        <dbReference type="Proteomes" id="UP000236000"/>
    </source>
</evidence>
<organism evidence="6 7">
    <name type="scientific">Akkermansia muciniphila</name>
    <dbReference type="NCBI Taxonomy" id="239935"/>
    <lineage>
        <taxon>Bacteria</taxon>
        <taxon>Pseudomonadati</taxon>
        <taxon>Verrucomicrobiota</taxon>
        <taxon>Verrucomicrobiia</taxon>
        <taxon>Verrucomicrobiales</taxon>
        <taxon>Akkermansiaceae</taxon>
        <taxon>Akkermansia</taxon>
    </lineage>
</organism>
<dbReference type="Gene3D" id="1.10.150.240">
    <property type="entry name" value="Putative phosphatase, domain 2"/>
    <property type="match status" value="1"/>
</dbReference>
<dbReference type="AlphaFoldDB" id="A0A2N8HD35"/>
<reference evidence="6 7" key="1">
    <citation type="journal article" date="2017" name="BMC Genomics">
        <title>Genome sequencing of 39 Akkermansia muciniphila isolates reveals its population structure, genomic and functional diverisity, and global distribution in mammalian gut microbiotas.</title>
        <authorList>
            <person name="Guo X."/>
            <person name="Li S."/>
            <person name="Zhang J."/>
            <person name="Wu F."/>
            <person name="Li X."/>
            <person name="Wu D."/>
            <person name="Zhang M."/>
            <person name="Ou Z."/>
            <person name="Jie Z."/>
            <person name="Yan Q."/>
            <person name="Li P."/>
            <person name="Yi J."/>
            <person name="Peng Y."/>
        </authorList>
    </citation>
    <scope>NUCLEOTIDE SEQUENCE [LARGE SCALE GENOMIC DNA]</scope>
    <source>
        <strain evidence="6 7">GP24</strain>
    </source>
</reference>
<evidence type="ECO:0000259" key="5">
    <source>
        <dbReference type="SMART" id="SM00905"/>
    </source>
</evidence>
<dbReference type="SUPFAM" id="SSF55620">
    <property type="entry name" value="Tetrahydrobiopterin biosynthesis enzymes-like"/>
    <property type="match status" value="1"/>
</dbReference>
<gene>
    <name evidence="6" type="ORF">CXU22_08635</name>
</gene>
<dbReference type="Pfam" id="PF13419">
    <property type="entry name" value="HAD_2"/>
    <property type="match status" value="1"/>
</dbReference>
<dbReference type="EC" id="3.1.3.18" evidence="4"/>
<dbReference type="InterPro" id="IPR023214">
    <property type="entry name" value="HAD_sf"/>
</dbReference>
<dbReference type="InterPro" id="IPR043133">
    <property type="entry name" value="GTP-CH-I_C/QueF"/>
</dbReference>
<evidence type="ECO:0000256" key="4">
    <source>
        <dbReference type="ARBA" id="ARBA00013078"/>
    </source>
</evidence>
<dbReference type="NCBIfam" id="TIGR00526">
    <property type="entry name" value="folB_dom"/>
    <property type="match status" value="1"/>
</dbReference>
<proteinExistence type="inferred from homology"/>
<evidence type="ECO:0000313" key="6">
    <source>
        <dbReference type="EMBL" id="PNC17796.1"/>
    </source>
</evidence>
<dbReference type="RefSeq" id="WP_102714541.1">
    <property type="nucleotide sequence ID" value="NZ_PJKA01000012.1"/>
</dbReference>
<dbReference type="GO" id="GO:0006760">
    <property type="term" value="P:folic acid-containing compound metabolic process"/>
    <property type="evidence" value="ECO:0007669"/>
    <property type="project" value="InterPro"/>
</dbReference>
<comment type="catalytic activity">
    <reaction evidence="1">
        <text>2-phosphoglycolate + H2O = glycolate + phosphate</text>
        <dbReference type="Rhea" id="RHEA:14369"/>
        <dbReference type="ChEBI" id="CHEBI:15377"/>
        <dbReference type="ChEBI" id="CHEBI:29805"/>
        <dbReference type="ChEBI" id="CHEBI:43474"/>
        <dbReference type="ChEBI" id="CHEBI:58033"/>
        <dbReference type="EC" id="3.1.3.18"/>
    </reaction>
</comment>
<name>A0A2N8HD35_9BACT</name>
<dbReference type="SFLD" id="SFLDS00003">
    <property type="entry name" value="Haloacid_Dehalogenase"/>
    <property type="match status" value="1"/>
</dbReference>
<evidence type="ECO:0000256" key="1">
    <source>
        <dbReference type="ARBA" id="ARBA00000830"/>
    </source>
</evidence>
<dbReference type="InterPro" id="IPR036412">
    <property type="entry name" value="HAD-like_sf"/>
</dbReference>
<sequence>MFKNLIFDWSGTLVDDLALTLDASNYVFSQYGKPCMNRDEFRAEFQLPYPDYYARVLPQADLDELEDHFRYAFRVSNAPVEVLPHAREFLEFCRARGVRCFILTSVDAKEFDIQCRDLGMMEYFEAIHAGIRHKDTHIHTLLAQHGLHAHETAFIGDMQHDVETAHHAGITSIAVLTGYNDAAQLSKVRPDIIVPDLLVLRTLMRRYALPSDTQDSININGLELDTFIGVPEEERASMQTLKADITFYPDEALSGLNDDFSKTVCYDSIARALRAEALAHPRKLVETLAEDMGKVCLHEFGARHVIVTLHKFILPRTDSVSVTVHVSRHR</sequence>
<comment type="similarity">
    <text evidence="3">Belongs to the HAD-like hydrolase superfamily. CbbY/CbbZ/Gph/YieH family.</text>
</comment>
<dbReference type="GO" id="GO:0008967">
    <property type="term" value="F:phosphoglycolate phosphatase activity"/>
    <property type="evidence" value="ECO:0007669"/>
    <property type="project" value="UniProtKB-EC"/>
</dbReference>
<dbReference type="OrthoDB" id="9794086at2"/>
<dbReference type="InterPro" id="IPR041492">
    <property type="entry name" value="HAD_2"/>
</dbReference>
<protein>
    <recommendedName>
        <fullName evidence="4">phosphoglycolate phosphatase</fullName>
        <ecNumber evidence="4">3.1.3.18</ecNumber>
    </recommendedName>
</protein>
<dbReference type="InterPro" id="IPR050155">
    <property type="entry name" value="HAD-like_hydrolase_sf"/>
</dbReference>